<reference evidence="10" key="1">
    <citation type="submission" date="2016-11" db="UniProtKB">
        <authorList>
            <consortium name="WormBaseParasite"/>
        </authorList>
    </citation>
    <scope>IDENTIFICATION</scope>
</reference>
<evidence type="ECO:0000256" key="7">
    <source>
        <dbReference type="SAM" id="SignalP"/>
    </source>
</evidence>
<dbReference type="PROSITE" id="PS51212">
    <property type="entry name" value="WSC"/>
    <property type="match status" value="1"/>
</dbReference>
<evidence type="ECO:0000256" key="6">
    <source>
        <dbReference type="ARBA" id="ARBA00023180"/>
    </source>
</evidence>
<feature type="signal peptide" evidence="7">
    <location>
        <begin position="1"/>
        <end position="26"/>
    </location>
</feature>
<keyword evidence="9" id="KW-1185">Reference proteome</keyword>
<evidence type="ECO:0000313" key="9">
    <source>
        <dbReference type="Proteomes" id="UP000095280"/>
    </source>
</evidence>
<dbReference type="AlphaFoldDB" id="A0A1I8FV54"/>
<evidence type="ECO:0000256" key="3">
    <source>
        <dbReference type="ARBA" id="ARBA00022729"/>
    </source>
</evidence>
<dbReference type="InterPro" id="IPR051836">
    <property type="entry name" value="Kremen_rcpt"/>
</dbReference>
<proteinExistence type="predicted"/>
<dbReference type="PANTHER" id="PTHR24269:SF16">
    <property type="entry name" value="PROTEIN SLG1"/>
    <property type="match status" value="1"/>
</dbReference>
<keyword evidence="6" id="KW-0325">Glycoprotein</keyword>
<evidence type="ECO:0000259" key="8">
    <source>
        <dbReference type="PROSITE" id="PS51212"/>
    </source>
</evidence>
<dbReference type="SMART" id="SM00321">
    <property type="entry name" value="WSC"/>
    <property type="match status" value="1"/>
</dbReference>
<dbReference type="Pfam" id="PF01822">
    <property type="entry name" value="WSC"/>
    <property type="match status" value="1"/>
</dbReference>
<dbReference type="PANTHER" id="PTHR24269">
    <property type="entry name" value="KREMEN PROTEIN"/>
    <property type="match status" value="1"/>
</dbReference>
<accession>A0A1I8FV54</accession>
<keyword evidence="3 7" id="KW-0732">Signal</keyword>
<sequence>MSRMSQPWVSHLLLTVLLLLCRYASAVKLHKPRSEVLSLLGEQEGRLYFGNCEQSSGRSSCVFAIDESYNQEPTQCAVTSLEGKPWWMGVLETPAYITKITLLNIDQLYRSHPDALRAVTIMAGDDVCFRYESDESFVKRSFPCDTVADQIVIRSRMDSAALTLCDVTVYGAPIRFRGVVDDAGPLRVQWCQQSSVSGNGYCENAFDGDANSNHNARPCAVTIDEATPWMSARLEIPSLVTEIKIFNRADCCGDGLNQFLLTLDNRVCADYEVQRSSRKALGCYKDNHKDRDLGQLVSSILMSHEKCYSICKRLGLKYFGVQGGAHCWGGSTYGKHGKVDEKKCSIPCEDNERQRCGGSIFNNIFEVL</sequence>
<dbReference type="WBParaSite" id="maker-uti_cns_0000141-snap-gene-0.18-mRNA-1">
    <property type="protein sequence ID" value="maker-uti_cns_0000141-snap-gene-0.18-mRNA-1"/>
    <property type="gene ID" value="maker-uti_cns_0000141-snap-gene-0.18"/>
</dbReference>
<dbReference type="Proteomes" id="UP000095280">
    <property type="component" value="Unplaced"/>
</dbReference>
<evidence type="ECO:0000313" key="10">
    <source>
        <dbReference type="WBParaSite" id="maker-uti_cns_0000141-snap-gene-0.18-mRNA-1"/>
    </source>
</evidence>
<dbReference type="Gene3D" id="2.60.120.260">
    <property type="entry name" value="Galactose-binding domain-like"/>
    <property type="match status" value="2"/>
</dbReference>
<evidence type="ECO:0000256" key="1">
    <source>
        <dbReference type="ARBA" id="ARBA00004167"/>
    </source>
</evidence>
<evidence type="ECO:0000256" key="5">
    <source>
        <dbReference type="ARBA" id="ARBA00023136"/>
    </source>
</evidence>
<dbReference type="InterPro" id="IPR002889">
    <property type="entry name" value="WSC_carb-bd"/>
</dbReference>
<evidence type="ECO:0000256" key="2">
    <source>
        <dbReference type="ARBA" id="ARBA00022692"/>
    </source>
</evidence>
<dbReference type="GO" id="GO:0005886">
    <property type="term" value="C:plasma membrane"/>
    <property type="evidence" value="ECO:0007669"/>
    <property type="project" value="TreeGrafter"/>
</dbReference>
<dbReference type="InterPro" id="IPR008979">
    <property type="entry name" value="Galactose-bd-like_sf"/>
</dbReference>
<keyword evidence="4" id="KW-1133">Transmembrane helix</keyword>
<comment type="subcellular location">
    <subcellularLocation>
        <location evidence="1">Membrane</location>
        <topology evidence="1">Single-pass membrane protein</topology>
    </subcellularLocation>
</comment>
<dbReference type="SUPFAM" id="SSF49785">
    <property type="entry name" value="Galactose-binding domain-like"/>
    <property type="match status" value="1"/>
</dbReference>
<evidence type="ECO:0000256" key="4">
    <source>
        <dbReference type="ARBA" id="ARBA00022989"/>
    </source>
</evidence>
<keyword evidence="2" id="KW-0812">Transmembrane</keyword>
<name>A0A1I8FV54_9PLAT</name>
<protein>
    <submittedName>
        <fullName evidence="10">WSC domain-containing protein</fullName>
    </submittedName>
</protein>
<organism evidence="9 10">
    <name type="scientific">Macrostomum lignano</name>
    <dbReference type="NCBI Taxonomy" id="282301"/>
    <lineage>
        <taxon>Eukaryota</taxon>
        <taxon>Metazoa</taxon>
        <taxon>Spiralia</taxon>
        <taxon>Lophotrochozoa</taxon>
        <taxon>Platyhelminthes</taxon>
        <taxon>Rhabditophora</taxon>
        <taxon>Macrostomorpha</taxon>
        <taxon>Macrostomida</taxon>
        <taxon>Macrostomidae</taxon>
        <taxon>Macrostomum</taxon>
    </lineage>
</organism>
<feature type="chain" id="PRO_5009318850" evidence="7">
    <location>
        <begin position="27"/>
        <end position="368"/>
    </location>
</feature>
<feature type="domain" description="WSC" evidence="8">
    <location>
        <begin position="277"/>
        <end position="368"/>
    </location>
</feature>
<keyword evidence="5" id="KW-0472">Membrane</keyword>